<feature type="region of interest" description="Disordered" evidence="1">
    <location>
        <begin position="99"/>
        <end position="147"/>
    </location>
</feature>
<dbReference type="InterPro" id="IPR014710">
    <property type="entry name" value="RmlC-like_jellyroll"/>
</dbReference>
<dbReference type="CDD" id="cd00038">
    <property type="entry name" value="CAP_ED"/>
    <property type="match status" value="1"/>
</dbReference>
<feature type="domain" description="Cyclic nucleotide-binding" evidence="2">
    <location>
        <begin position="168"/>
        <end position="264"/>
    </location>
</feature>
<accession>A0AB34JCM6</accession>
<proteinExistence type="predicted"/>
<feature type="compositionally biased region" description="Polar residues" evidence="1">
    <location>
        <begin position="271"/>
        <end position="283"/>
    </location>
</feature>
<dbReference type="Gene3D" id="2.60.120.10">
    <property type="entry name" value="Jelly Rolls"/>
    <property type="match status" value="1"/>
</dbReference>
<dbReference type="SUPFAM" id="SSF51206">
    <property type="entry name" value="cAMP-binding domain-like"/>
    <property type="match status" value="1"/>
</dbReference>
<dbReference type="PROSITE" id="PS50042">
    <property type="entry name" value="CNMP_BINDING_3"/>
    <property type="match status" value="1"/>
</dbReference>
<feature type="region of interest" description="Disordered" evidence="1">
    <location>
        <begin position="258"/>
        <end position="297"/>
    </location>
</feature>
<organism evidence="3 4">
    <name type="scientific">Prymnesium parvum</name>
    <name type="common">Toxic golden alga</name>
    <dbReference type="NCBI Taxonomy" id="97485"/>
    <lineage>
        <taxon>Eukaryota</taxon>
        <taxon>Haptista</taxon>
        <taxon>Haptophyta</taxon>
        <taxon>Prymnesiophyceae</taxon>
        <taxon>Prymnesiales</taxon>
        <taxon>Prymnesiaceae</taxon>
        <taxon>Prymnesium</taxon>
    </lineage>
</organism>
<feature type="compositionally biased region" description="Low complexity" evidence="1">
    <location>
        <begin position="9"/>
        <end position="25"/>
    </location>
</feature>
<evidence type="ECO:0000313" key="4">
    <source>
        <dbReference type="Proteomes" id="UP001515480"/>
    </source>
</evidence>
<dbReference type="InterPro" id="IPR018490">
    <property type="entry name" value="cNMP-bd_dom_sf"/>
</dbReference>
<dbReference type="Proteomes" id="UP001515480">
    <property type="component" value="Unassembled WGS sequence"/>
</dbReference>
<evidence type="ECO:0000256" key="1">
    <source>
        <dbReference type="SAM" id="MobiDB-lite"/>
    </source>
</evidence>
<comment type="caution">
    <text evidence="3">The sequence shown here is derived from an EMBL/GenBank/DDBJ whole genome shotgun (WGS) entry which is preliminary data.</text>
</comment>
<sequence length="511" mass="55598">MELLLKGCGRSPPSDAAGPSGSRSRIQELLPSTSPRLPSSWRENFPVFPHGCVLHSSDDRNGPMSLVLRRHLRQCVCWLSQVFQKMSVVPLQRGRTVRWTESSSAASTTPLRGMPSRGASRADMRRHVKRSGSSRRGQSNRSCTSDSSTESVNAVLVAIKMNERKDFFQSSLGINASLRAVKTFIDVDFAPGETLQLAGAPVTSILIIRSGTVSLQVRSAPRGNANDADAVSATPRSGKFVEIAQLGEGEIVGHEALLPSDQHRHTAADPSRSNGAERTSTELNGRRRRRSDRKALPSVAEQEFVRCDRAIFQLVTKGAVQACAITPQDLLSLPKSDKVPVLNICARRHAYHMQLLKAHSLADPSLYADSAPPSSSSGGEHTHATIAGRAAHACDAWVRRPLSGGANCADDDLQELLHSYLPQRAPGVDDLTRARRFDLPLTASAARMRPRSAQTAEAGLIAMEQDLLRHLPPRPPRSSHFQELSNPVSRQVVAEAKLPFRMASDFNANLQ</sequence>
<evidence type="ECO:0000313" key="3">
    <source>
        <dbReference type="EMBL" id="KAL1518650.1"/>
    </source>
</evidence>
<name>A0AB34JCM6_PRYPA</name>
<reference evidence="3 4" key="1">
    <citation type="journal article" date="2024" name="Science">
        <title>Giant polyketide synthase enzymes in the biosynthesis of giant marine polyether toxins.</title>
        <authorList>
            <person name="Fallon T.R."/>
            <person name="Shende V.V."/>
            <person name="Wierzbicki I.H."/>
            <person name="Pendleton A.L."/>
            <person name="Watervoot N.F."/>
            <person name="Auber R.P."/>
            <person name="Gonzalez D.J."/>
            <person name="Wisecaver J.H."/>
            <person name="Moore B.S."/>
        </authorList>
    </citation>
    <scope>NUCLEOTIDE SEQUENCE [LARGE SCALE GENOMIC DNA]</scope>
    <source>
        <strain evidence="3 4">12B1</strain>
    </source>
</reference>
<dbReference type="EMBL" id="JBGBPQ010000010">
    <property type="protein sequence ID" value="KAL1518650.1"/>
    <property type="molecule type" value="Genomic_DNA"/>
</dbReference>
<evidence type="ECO:0000259" key="2">
    <source>
        <dbReference type="PROSITE" id="PS50042"/>
    </source>
</evidence>
<feature type="compositionally biased region" description="Polar residues" evidence="1">
    <location>
        <begin position="99"/>
        <end position="110"/>
    </location>
</feature>
<dbReference type="InterPro" id="IPR000595">
    <property type="entry name" value="cNMP-bd_dom"/>
</dbReference>
<gene>
    <name evidence="3" type="ORF">AB1Y20_002938</name>
</gene>
<feature type="region of interest" description="Disordered" evidence="1">
    <location>
        <begin position="1"/>
        <end position="25"/>
    </location>
</feature>
<protein>
    <recommendedName>
        <fullName evidence="2">Cyclic nucleotide-binding domain-containing protein</fullName>
    </recommendedName>
</protein>
<keyword evidence="4" id="KW-1185">Reference proteome</keyword>
<dbReference type="AlphaFoldDB" id="A0AB34JCM6"/>